<feature type="domain" description="Glycosyl transferase family 51" evidence="14">
    <location>
        <begin position="85"/>
        <end position="245"/>
    </location>
</feature>
<dbReference type="InterPro" id="IPR012338">
    <property type="entry name" value="Beta-lactam/transpept-like"/>
</dbReference>
<evidence type="ECO:0000256" key="4">
    <source>
        <dbReference type="ARBA" id="ARBA00022645"/>
    </source>
</evidence>
<evidence type="ECO:0000313" key="17">
    <source>
        <dbReference type="Proteomes" id="UP000278006"/>
    </source>
</evidence>
<dbReference type="Gene3D" id="1.10.3810.10">
    <property type="entry name" value="Biosynthetic peptidoglycan transglycosylase-like"/>
    <property type="match status" value="1"/>
</dbReference>
<comment type="similarity">
    <text evidence="3">In the N-terminal section; belongs to the glycosyltransferase 51 family.</text>
</comment>
<dbReference type="EMBL" id="RDQO01000007">
    <property type="protein sequence ID" value="RMX03030.1"/>
    <property type="molecule type" value="Genomic_DNA"/>
</dbReference>
<keyword evidence="9" id="KW-0511">Multifunctional enzyme</keyword>
<feature type="signal peptide" evidence="12">
    <location>
        <begin position="1"/>
        <end position="28"/>
    </location>
</feature>
<dbReference type="Pfam" id="PF00905">
    <property type="entry name" value="Transpeptidase"/>
    <property type="match status" value="1"/>
</dbReference>
<dbReference type="InterPro" id="IPR001460">
    <property type="entry name" value="PCN-bd_Tpept"/>
</dbReference>
<protein>
    <recommendedName>
        <fullName evidence="10">peptidoglycan glycosyltransferase</fullName>
        <ecNumber evidence="10">2.4.99.28</ecNumber>
    </recommendedName>
</protein>
<keyword evidence="8" id="KW-0378">Hydrolase</keyword>
<dbReference type="GO" id="GO:0006508">
    <property type="term" value="P:proteolysis"/>
    <property type="evidence" value="ECO:0007669"/>
    <property type="project" value="UniProtKB-KW"/>
</dbReference>
<keyword evidence="4" id="KW-0121">Carboxypeptidase</keyword>
<evidence type="ECO:0000259" key="13">
    <source>
        <dbReference type="Pfam" id="PF00905"/>
    </source>
</evidence>
<evidence type="ECO:0000259" key="14">
    <source>
        <dbReference type="Pfam" id="PF00912"/>
    </source>
</evidence>
<keyword evidence="5" id="KW-0645">Protease</keyword>
<organism evidence="16 17">
    <name type="scientific">Corticibacter populi</name>
    <dbReference type="NCBI Taxonomy" id="1550736"/>
    <lineage>
        <taxon>Bacteria</taxon>
        <taxon>Pseudomonadati</taxon>
        <taxon>Pseudomonadota</taxon>
        <taxon>Betaproteobacteria</taxon>
        <taxon>Burkholderiales</taxon>
        <taxon>Comamonadaceae</taxon>
        <taxon>Corticibacter</taxon>
    </lineage>
</organism>
<evidence type="ECO:0000256" key="9">
    <source>
        <dbReference type="ARBA" id="ARBA00023268"/>
    </source>
</evidence>
<evidence type="ECO:0000256" key="1">
    <source>
        <dbReference type="ARBA" id="ARBA00004752"/>
    </source>
</evidence>
<dbReference type="Pfam" id="PF06832">
    <property type="entry name" value="BiPBP_C"/>
    <property type="match status" value="1"/>
</dbReference>
<keyword evidence="7" id="KW-0808">Transferase</keyword>
<dbReference type="InterPro" id="IPR050396">
    <property type="entry name" value="Glycosyltr_51/Transpeptidase"/>
</dbReference>
<feature type="domain" description="Penicillin-binding C-terminal" evidence="15">
    <location>
        <begin position="697"/>
        <end position="772"/>
    </location>
</feature>
<dbReference type="Proteomes" id="UP000278006">
    <property type="component" value="Unassembled WGS sequence"/>
</dbReference>
<evidence type="ECO:0000256" key="11">
    <source>
        <dbReference type="ARBA" id="ARBA00049902"/>
    </source>
</evidence>
<keyword evidence="12" id="KW-0732">Signal</keyword>
<dbReference type="EC" id="2.4.99.28" evidence="10"/>
<dbReference type="NCBIfam" id="TIGR02073">
    <property type="entry name" value="PBP_1c"/>
    <property type="match status" value="1"/>
</dbReference>
<dbReference type="AlphaFoldDB" id="A0A3M6QIX0"/>
<dbReference type="Pfam" id="PF00912">
    <property type="entry name" value="Transgly"/>
    <property type="match status" value="1"/>
</dbReference>
<name>A0A3M6QIX0_9BURK</name>
<dbReference type="PANTHER" id="PTHR32282">
    <property type="entry name" value="BINDING PROTEIN TRANSPEPTIDASE, PUTATIVE-RELATED"/>
    <property type="match status" value="1"/>
</dbReference>
<dbReference type="SUPFAM" id="SSF56601">
    <property type="entry name" value="beta-lactamase/transpeptidase-like"/>
    <property type="match status" value="1"/>
</dbReference>
<sequence length="791" mass="86179">MRSLRRLIATAALGAGALWLAGPSAAWAQTQAQAQTQRQSPRQAQTEAPAVLPGFEAVRQDWRASETWLLDRHGQRLQRVRTDFSVRRGDWVALEDMSPALLHAIVLTEDKRFYEHSGVDWSAVSAAAWSNLWNERTRGASTITMQLAGLLNESLRSRAGGRSWQQKWRQLWSARDLEDLWSKAEILEAYLNLVPFRGEMVGIDALSRSLFDKAPDGLDLRESAIAAALLRAPNAPVATVAQRACLALQQGGSHWGGDCKALALYTTAALQRRHFNPVSGPAPHFAHHLLARQRQPAAGQAEDGHAEQSIVTSLDARIQRHALRSLHTHLGALQGRNVQDGAVLVLDNASGEVLAWVGSSGQALSRAAEVDAVLAPRQPGSTLKPFLYAQAIAQRRLTAASLLHDSPASIPTEFGIYAPQNYDEGYKGWVSVRQALGSSLNIPAVRALRMVSPEAFSQQLRALGLSLPEPSGYYGYSLALGGVDASLLELTNAYRTLANGGWHSDVRLTPRQARNSAEDQAENRADDTGGQRVLDAAVAFIVTDMLADRHARVLTFGTDSQLATRFWSAVKTGTSKDMRDNWAIGFTPRFTIGVWVGNADGSPMQEVSGVSGAAPVWADVAAYLHRLQPAHAPAPPAALVHQAVHYDIPAGNARERFQEADRLEWFLPGTEQAVFSLNVPDEVPDEPPADTVTGGAEAARARILRPDSGTILALDPDIPPHNQMLRLSASRADVRWYVNQQPVTGLTDARNWYWPPMPGRHRIELRSADGERLLDAVQIEVRGASLKTSGE</sequence>
<evidence type="ECO:0000256" key="5">
    <source>
        <dbReference type="ARBA" id="ARBA00022670"/>
    </source>
</evidence>
<dbReference type="OrthoDB" id="9766909at2"/>
<dbReference type="InterPro" id="IPR009647">
    <property type="entry name" value="PBP_C"/>
</dbReference>
<keyword evidence="17" id="KW-1185">Reference proteome</keyword>
<comment type="similarity">
    <text evidence="2">In the C-terminal section; belongs to the transpeptidase family.</text>
</comment>
<evidence type="ECO:0000256" key="3">
    <source>
        <dbReference type="ARBA" id="ARBA00007739"/>
    </source>
</evidence>
<comment type="catalytic activity">
    <reaction evidence="11">
        <text>[GlcNAc-(1-&gt;4)-Mur2Ac(oyl-L-Ala-gamma-D-Glu-L-Lys-D-Ala-D-Ala)](n)-di-trans,octa-cis-undecaprenyl diphosphate + beta-D-GlcNAc-(1-&gt;4)-Mur2Ac(oyl-L-Ala-gamma-D-Glu-L-Lys-D-Ala-D-Ala)-di-trans,octa-cis-undecaprenyl diphosphate = [GlcNAc-(1-&gt;4)-Mur2Ac(oyl-L-Ala-gamma-D-Glu-L-Lys-D-Ala-D-Ala)](n+1)-di-trans,octa-cis-undecaprenyl diphosphate + di-trans,octa-cis-undecaprenyl diphosphate + H(+)</text>
        <dbReference type="Rhea" id="RHEA:23708"/>
        <dbReference type="Rhea" id="RHEA-COMP:9602"/>
        <dbReference type="Rhea" id="RHEA-COMP:9603"/>
        <dbReference type="ChEBI" id="CHEBI:15378"/>
        <dbReference type="ChEBI" id="CHEBI:58405"/>
        <dbReference type="ChEBI" id="CHEBI:60033"/>
        <dbReference type="ChEBI" id="CHEBI:78435"/>
        <dbReference type="EC" id="2.4.99.28"/>
    </reaction>
</comment>
<evidence type="ECO:0000256" key="6">
    <source>
        <dbReference type="ARBA" id="ARBA00022676"/>
    </source>
</evidence>
<dbReference type="GO" id="GO:0008955">
    <property type="term" value="F:peptidoglycan glycosyltransferase activity"/>
    <property type="evidence" value="ECO:0007669"/>
    <property type="project" value="UniProtKB-EC"/>
</dbReference>
<dbReference type="InterPro" id="IPR011815">
    <property type="entry name" value="PBP_1c"/>
</dbReference>
<proteinExistence type="inferred from homology"/>
<reference evidence="16 17" key="1">
    <citation type="submission" date="2018-10" db="EMBL/GenBank/DDBJ databases">
        <title>Draft genome of Cortibacter populi DSM10536.</title>
        <authorList>
            <person name="Bernier A.-M."/>
            <person name="Bernard K."/>
        </authorList>
    </citation>
    <scope>NUCLEOTIDE SEQUENCE [LARGE SCALE GENOMIC DNA]</scope>
    <source>
        <strain evidence="16 17">DSM 105136</strain>
    </source>
</reference>
<dbReference type="GO" id="GO:0004180">
    <property type="term" value="F:carboxypeptidase activity"/>
    <property type="evidence" value="ECO:0007669"/>
    <property type="project" value="UniProtKB-KW"/>
</dbReference>
<feature type="domain" description="Penicillin-binding protein transpeptidase" evidence="13">
    <location>
        <begin position="341"/>
        <end position="596"/>
    </location>
</feature>
<evidence type="ECO:0000259" key="15">
    <source>
        <dbReference type="Pfam" id="PF06832"/>
    </source>
</evidence>
<dbReference type="PANTHER" id="PTHR32282:SF15">
    <property type="entry name" value="PENICILLIN-BINDING PROTEIN 1C"/>
    <property type="match status" value="1"/>
</dbReference>
<dbReference type="InterPro" id="IPR006311">
    <property type="entry name" value="TAT_signal"/>
</dbReference>
<evidence type="ECO:0000256" key="8">
    <source>
        <dbReference type="ARBA" id="ARBA00022801"/>
    </source>
</evidence>
<dbReference type="RefSeq" id="WP_122231806.1">
    <property type="nucleotide sequence ID" value="NZ_RDQO01000007.1"/>
</dbReference>
<dbReference type="InterPro" id="IPR001264">
    <property type="entry name" value="Glyco_trans_51"/>
</dbReference>
<evidence type="ECO:0000313" key="16">
    <source>
        <dbReference type="EMBL" id="RMX03030.1"/>
    </source>
</evidence>
<comment type="pathway">
    <text evidence="1">Cell wall biogenesis; peptidoglycan biosynthesis.</text>
</comment>
<dbReference type="SUPFAM" id="SSF53955">
    <property type="entry name" value="Lysozyme-like"/>
    <property type="match status" value="1"/>
</dbReference>
<dbReference type="GO" id="GO:0009252">
    <property type="term" value="P:peptidoglycan biosynthetic process"/>
    <property type="evidence" value="ECO:0007669"/>
    <property type="project" value="UniProtKB-UniPathway"/>
</dbReference>
<dbReference type="GO" id="GO:0030288">
    <property type="term" value="C:outer membrane-bounded periplasmic space"/>
    <property type="evidence" value="ECO:0007669"/>
    <property type="project" value="TreeGrafter"/>
</dbReference>
<accession>A0A3M6QIX0</accession>
<evidence type="ECO:0000256" key="10">
    <source>
        <dbReference type="ARBA" id="ARBA00044770"/>
    </source>
</evidence>
<dbReference type="UniPathway" id="UPA00219"/>
<evidence type="ECO:0000256" key="2">
    <source>
        <dbReference type="ARBA" id="ARBA00007090"/>
    </source>
</evidence>
<keyword evidence="6" id="KW-0328">Glycosyltransferase</keyword>
<dbReference type="InterPro" id="IPR023346">
    <property type="entry name" value="Lysozyme-like_dom_sf"/>
</dbReference>
<dbReference type="PROSITE" id="PS51318">
    <property type="entry name" value="TAT"/>
    <property type="match status" value="1"/>
</dbReference>
<gene>
    <name evidence="16" type="primary">pbpC</name>
    <name evidence="16" type="ORF">D8I35_17820</name>
</gene>
<dbReference type="InterPro" id="IPR036950">
    <property type="entry name" value="PBP_transglycosylase"/>
</dbReference>
<evidence type="ECO:0000256" key="12">
    <source>
        <dbReference type="SAM" id="SignalP"/>
    </source>
</evidence>
<evidence type="ECO:0000256" key="7">
    <source>
        <dbReference type="ARBA" id="ARBA00022679"/>
    </source>
</evidence>
<comment type="caution">
    <text evidence="16">The sequence shown here is derived from an EMBL/GenBank/DDBJ whole genome shotgun (WGS) entry which is preliminary data.</text>
</comment>
<dbReference type="Gene3D" id="3.40.710.10">
    <property type="entry name" value="DD-peptidase/beta-lactamase superfamily"/>
    <property type="match status" value="1"/>
</dbReference>
<dbReference type="GO" id="GO:0008658">
    <property type="term" value="F:penicillin binding"/>
    <property type="evidence" value="ECO:0007669"/>
    <property type="project" value="InterPro"/>
</dbReference>
<feature type="chain" id="PRO_5018307520" description="peptidoglycan glycosyltransferase" evidence="12">
    <location>
        <begin position="29"/>
        <end position="791"/>
    </location>
</feature>